<proteinExistence type="inferred from homology"/>
<evidence type="ECO:0000256" key="2">
    <source>
        <dbReference type="SAM" id="MobiDB-lite"/>
    </source>
</evidence>
<dbReference type="Proteomes" id="UP000005361">
    <property type="component" value="Chromosome"/>
</dbReference>
<dbReference type="PANTHER" id="PTHR33795">
    <property type="entry name" value="INSERTION ELEMENT IS150 PROTEIN INSJ"/>
    <property type="match status" value="1"/>
</dbReference>
<dbReference type="STRING" id="1192197.JBW_02150"/>
<dbReference type="PANTHER" id="PTHR33795:SF1">
    <property type="entry name" value="INSERTION ELEMENT IS150 PROTEIN INSJ"/>
    <property type="match status" value="1"/>
</dbReference>
<reference evidence="5" key="2">
    <citation type="submission" date="2015-02" db="EMBL/GenBank/DDBJ databases">
        <title>Complete Genome Sequence of Pelosinus fermentans JBW45.</title>
        <authorList>
            <person name="De Leon K.B."/>
            <person name="Utturkar S.M."/>
            <person name="Camilleri L.B."/>
            <person name="Arkin A.P."/>
            <person name="Fields M.W."/>
            <person name="Brown S.D."/>
            <person name="Wall J.D."/>
        </authorList>
    </citation>
    <scope>NUCLEOTIDE SEQUENCE [LARGE SCALE GENOMIC DNA]</scope>
    <source>
        <strain evidence="5">JBW45</strain>
    </source>
</reference>
<evidence type="ECO:0000256" key="1">
    <source>
        <dbReference type="ARBA" id="ARBA00038232"/>
    </source>
</evidence>
<evidence type="ECO:0000313" key="5">
    <source>
        <dbReference type="Proteomes" id="UP000005361"/>
    </source>
</evidence>
<dbReference type="SUPFAM" id="SSF48295">
    <property type="entry name" value="TrpR-like"/>
    <property type="match status" value="3"/>
</dbReference>
<dbReference type="GO" id="GO:0043565">
    <property type="term" value="F:sequence-specific DNA binding"/>
    <property type="evidence" value="ECO:0007669"/>
    <property type="project" value="InterPro"/>
</dbReference>
<sequence>MLALVHLLSVTMEKLIPSEKIYWVQRYLSGEDSARHIAESLHVNATAFLQWVRIYQSLGEAGLLSKSQNSKYAAELKRVAVQDYLSGVDSLSGICKKYGIRSRTQLQKWILKYNGHEQLKTSGTGGRITMTKGRRTSYDERIEIVKYCIEHQNNYMETAQKFQVSYQQVYSWLNKYEQKGVESLQDKRGRRRPENEMSDLEKLHAKNTLLEAQNRRLQMENDFLKNSTKSKGGGSKPSP</sequence>
<dbReference type="InterPro" id="IPR052057">
    <property type="entry name" value="IS150/IS1296_orfA-like"/>
</dbReference>
<dbReference type="HOGENOM" id="CLU_027402_17_4_9"/>
<evidence type="ECO:0000259" key="3">
    <source>
        <dbReference type="Pfam" id="PF13518"/>
    </source>
</evidence>
<protein>
    <recommendedName>
        <fullName evidence="3">Insertion element IS150 protein InsJ-like helix-turn-helix domain-containing protein</fullName>
    </recommendedName>
</protein>
<dbReference type="Pfam" id="PF13518">
    <property type="entry name" value="HTH_28"/>
    <property type="match status" value="2"/>
</dbReference>
<dbReference type="KEGG" id="pft:JBW_02150"/>
<gene>
    <name evidence="4" type="ORF">JBW_02150</name>
</gene>
<dbReference type="InterPro" id="IPR010921">
    <property type="entry name" value="Trp_repressor/repl_initiator"/>
</dbReference>
<name>I9NXF9_9FIRM</name>
<evidence type="ECO:0000313" key="4">
    <source>
        <dbReference type="EMBL" id="AJQ27500.1"/>
    </source>
</evidence>
<feature type="domain" description="Insertion element IS150 protein InsJ-like helix-turn-helix" evidence="3">
    <location>
        <begin position="140"/>
        <end position="192"/>
    </location>
</feature>
<dbReference type="AlphaFoldDB" id="I9NXF9"/>
<comment type="similarity">
    <text evidence="1">Belongs to the IS150/IS1296 orfA family.</text>
</comment>
<dbReference type="EMBL" id="CP010978">
    <property type="protein sequence ID" value="AJQ27500.1"/>
    <property type="molecule type" value="Genomic_DNA"/>
</dbReference>
<feature type="region of interest" description="Disordered" evidence="2">
    <location>
        <begin position="217"/>
        <end position="239"/>
    </location>
</feature>
<organism evidence="4 5">
    <name type="scientific">Pelosinus fermentans JBW45</name>
    <dbReference type="NCBI Taxonomy" id="1192197"/>
    <lineage>
        <taxon>Bacteria</taxon>
        <taxon>Bacillati</taxon>
        <taxon>Bacillota</taxon>
        <taxon>Negativicutes</taxon>
        <taxon>Selenomonadales</taxon>
        <taxon>Sporomusaceae</taxon>
        <taxon>Pelosinus</taxon>
    </lineage>
</organism>
<dbReference type="InterPro" id="IPR036388">
    <property type="entry name" value="WH-like_DNA-bd_sf"/>
</dbReference>
<feature type="domain" description="Insertion element IS150 protein InsJ-like helix-turn-helix" evidence="3">
    <location>
        <begin position="20"/>
        <end position="67"/>
    </location>
</feature>
<dbReference type="Gene3D" id="1.10.10.10">
    <property type="entry name" value="Winged helix-like DNA-binding domain superfamily/Winged helix DNA-binding domain"/>
    <property type="match status" value="2"/>
</dbReference>
<accession>I9NXF9</accession>
<dbReference type="InterPro" id="IPR055247">
    <property type="entry name" value="InsJ-like_HTH"/>
</dbReference>
<reference evidence="4 5" key="1">
    <citation type="journal article" date="2015" name="Genome Announc.">
        <title>Complete Genome Sequence of Pelosinus fermentans JBW45, a Member of a Remarkably Competitive Group of Negativicutes in the Firmicutes Phylum.</title>
        <authorList>
            <person name="De Leon K.B."/>
            <person name="Utturkar S.M."/>
            <person name="Camilleri L.B."/>
            <person name="Elias D.A."/>
            <person name="Arkin A.P."/>
            <person name="Fields M.W."/>
            <person name="Brown S.D."/>
            <person name="Wall J.D."/>
        </authorList>
    </citation>
    <scope>NUCLEOTIDE SEQUENCE [LARGE SCALE GENOMIC DNA]</scope>
    <source>
        <strain evidence="4 5">JBW45</strain>
    </source>
</reference>